<keyword evidence="1" id="KW-1133">Transmembrane helix</keyword>
<comment type="caution">
    <text evidence="2">The sequence shown here is derived from an EMBL/GenBank/DDBJ whole genome shotgun (WGS) entry which is preliminary data.</text>
</comment>
<gene>
    <name evidence="2" type="ORF">ACFSE1_04845</name>
</gene>
<feature type="transmembrane region" description="Helical" evidence="1">
    <location>
        <begin position="74"/>
        <end position="100"/>
    </location>
</feature>
<dbReference type="RefSeq" id="WP_377397155.1">
    <property type="nucleotide sequence ID" value="NZ_JBHUEQ010000004.1"/>
</dbReference>
<accession>A0ABW4M0K1</accession>
<evidence type="ECO:0000313" key="3">
    <source>
        <dbReference type="Proteomes" id="UP001597322"/>
    </source>
</evidence>
<keyword evidence="1" id="KW-0472">Membrane</keyword>
<evidence type="ECO:0008006" key="4">
    <source>
        <dbReference type="Google" id="ProtNLM"/>
    </source>
</evidence>
<evidence type="ECO:0000256" key="1">
    <source>
        <dbReference type="SAM" id="Phobius"/>
    </source>
</evidence>
<dbReference type="EMBL" id="JBHUEQ010000004">
    <property type="protein sequence ID" value="MFD1744784.1"/>
    <property type="molecule type" value="Genomic_DNA"/>
</dbReference>
<feature type="transmembrane region" description="Helical" evidence="1">
    <location>
        <begin position="112"/>
        <end position="131"/>
    </location>
</feature>
<dbReference type="Proteomes" id="UP001597322">
    <property type="component" value="Unassembled WGS sequence"/>
</dbReference>
<sequence>MRLYNELLHPLSGIKLLAQGDARGLSSFDISDDGLIRSFRAILFCLPVIIFYAINHRVEYLTHFPDLQRSHAIFIFQTLVVEASSWFFSVLSVVLAGFLLDIRPLIRLLIVILNWATVPLLYAAAPVAFLLPMLEPPFPFDVLLAALIILCCVALLVFTWRVFHTVIGGPKWKRVAFLLLICLPPIVIVRILESSMRLTIP</sequence>
<keyword evidence="1" id="KW-0812">Transmembrane</keyword>
<feature type="transmembrane region" description="Helical" evidence="1">
    <location>
        <begin position="35"/>
        <end position="54"/>
    </location>
</feature>
<reference evidence="3" key="1">
    <citation type="journal article" date="2019" name="Int. J. Syst. Evol. Microbiol.">
        <title>The Global Catalogue of Microorganisms (GCM) 10K type strain sequencing project: providing services to taxonomists for standard genome sequencing and annotation.</title>
        <authorList>
            <consortium name="The Broad Institute Genomics Platform"/>
            <consortium name="The Broad Institute Genome Sequencing Center for Infectious Disease"/>
            <person name="Wu L."/>
            <person name="Ma J."/>
        </authorList>
    </citation>
    <scope>NUCLEOTIDE SEQUENCE [LARGE SCALE GENOMIC DNA]</scope>
    <source>
        <strain evidence="3">CG52</strain>
    </source>
</reference>
<feature type="transmembrane region" description="Helical" evidence="1">
    <location>
        <begin position="175"/>
        <end position="192"/>
    </location>
</feature>
<feature type="transmembrane region" description="Helical" evidence="1">
    <location>
        <begin position="143"/>
        <end position="163"/>
    </location>
</feature>
<organism evidence="2 3">
    <name type="scientific">Rhizobium helianthi</name>
    <dbReference type="NCBI Taxonomy" id="1132695"/>
    <lineage>
        <taxon>Bacteria</taxon>
        <taxon>Pseudomonadati</taxon>
        <taxon>Pseudomonadota</taxon>
        <taxon>Alphaproteobacteria</taxon>
        <taxon>Hyphomicrobiales</taxon>
        <taxon>Rhizobiaceae</taxon>
        <taxon>Rhizobium/Agrobacterium group</taxon>
        <taxon>Rhizobium</taxon>
    </lineage>
</organism>
<name>A0ABW4M0K1_9HYPH</name>
<evidence type="ECO:0000313" key="2">
    <source>
        <dbReference type="EMBL" id="MFD1744784.1"/>
    </source>
</evidence>
<keyword evidence="3" id="KW-1185">Reference proteome</keyword>
<protein>
    <recommendedName>
        <fullName evidence="4">Yip1 domain-containing protein</fullName>
    </recommendedName>
</protein>
<proteinExistence type="predicted"/>